<keyword evidence="2" id="KW-1185">Reference proteome</keyword>
<dbReference type="InterPro" id="IPR005368">
    <property type="entry name" value="UPF0175"/>
</dbReference>
<dbReference type="Proteomes" id="UP000181790">
    <property type="component" value="Unassembled WGS sequence"/>
</dbReference>
<sequence>MREQLPENQAQLEAAIWLFQHEVCSLGKASQLSGLSVYLFQSVLASRSIPISYDTEDFREDLNTLDQNKIFQKTS</sequence>
<organism evidence="1 2">
    <name type="scientific">Arsenicibacter rosenii</name>
    <dbReference type="NCBI Taxonomy" id="1750698"/>
    <lineage>
        <taxon>Bacteria</taxon>
        <taxon>Pseudomonadati</taxon>
        <taxon>Bacteroidota</taxon>
        <taxon>Cytophagia</taxon>
        <taxon>Cytophagales</taxon>
        <taxon>Spirosomataceae</taxon>
        <taxon>Arsenicibacter</taxon>
    </lineage>
</organism>
<gene>
    <name evidence="1" type="ORF">BLX24_22855</name>
</gene>
<dbReference type="EMBL" id="MORL01000018">
    <property type="protein sequence ID" value="OIN56870.1"/>
    <property type="molecule type" value="Genomic_DNA"/>
</dbReference>
<evidence type="ECO:0000313" key="1">
    <source>
        <dbReference type="EMBL" id="OIN56870.1"/>
    </source>
</evidence>
<evidence type="ECO:0000313" key="2">
    <source>
        <dbReference type="Proteomes" id="UP000181790"/>
    </source>
</evidence>
<protein>
    <submittedName>
        <fullName evidence="1">Uncharacterized protein</fullName>
    </submittedName>
</protein>
<dbReference type="Pfam" id="PF03683">
    <property type="entry name" value="UPF0175"/>
    <property type="match status" value="1"/>
</dbReference>
<reference evidence="1 2" key="1">
    <citation type="submission" date="2016-10" db="EMBL/GenBank/DDBJ databases">
        <title>Arsenicibacter rosenii gen. nov., sp. nov., an efficient arsenic-methylating bacterium isolated from an arsenic-contaminated paddy soil.</title>
        <authorList>
            <person name="Huang K."/>
        </authorList>
    </citation>
    <scope>NUCLEOTIDE SEQUENCE [LARGE SCALE GENOMIC DNA]</scope>
    <source>
        <strain evidence="1 2">SM-1</strain>
    </source>
</reference>
<proteinExistence type="predicted"/>
<accession>A0A1S2VEM2</accession>
<name>A0A1S2VEM2_9BACT</name>
<dbReference type="AlphaFoldDB" id="A0A1S2VEM2"/>
<comment type="caution">
    <text evidence="1">The sequence shown here is derived from an EMBL/GenBank/DDBJ whole genome shotgun (WGS) entry which is preliminary data.</text>
</comment>